<dbReference type="AlphaFoldDB" id="A0A951IZM8"/>
<dbReference type="Proteomes" id="UP000727490">
    <property type="component" value="Unassembled WGS sequence"/>
</dbReference>
<feature type="region of interest" description="Disordered" evidence="1">
    <location>
        <begin position="484"/>
        <end position="538"/>
    </location>
</feature>
<proteinExistence type="predicted"/>
<feature type="compositionally biased region" description="Low complexity" evidence="1">
    <location>
        <begin position="356"/>
        <end position="369"/>
    </location>
</feature>
<dbReference type="InterPro" id="IPR049304">
    <property type="entry name" value="Gly_rich_dom"/>
</dbReference>
<keyword evidence="5" id="KW-1185">Reference proteome</keyword>
<feature type="region of interest" description="Disordered" evidence="1">
    <location>
        <begin position="355"/>
        <end position="445"/>
    </location>
</feature>
<feature type="compositionally biased region" description="Gly residues" evidence="1">
    <location>
        <begin position="435"/>
        <end position="445"/>
    </location>
</feature>
<name>A0A951IZM8_9BACT</name>
<keyword evidence="2" id="KW-0732">Signal</keyword>
<dbReference type="RefSeq" id="WP_219291821.1">
    <property type="nucleotide sequence ID" value="NZ_RPHB01000007.1"/>
</dbReference>
<sequence length="747" mass="77273">MKLNFIFLILCLLQYTLAFSQCEDCDVIINGNGSPSGSILDGSKVCINGNRTNQINFNNRNNIIICIADGASWNGQAGSLSGLSQINNYGTLSMGTDFNGNWTVNNYGTFNFSANINSSKSINNFSTMNVPGNIDVNGTLTSQGQLNIGGSATFNSSSNVTIVGEMNVGGAMMNNTTINLAGSINVNGSMTNNGNGRIEALNANQCNSVSVNGTFRSDGIITGNDLDYNSTGTALVVNKMPGGNANPRLRGGARVGTCSGENCLEEIEIIESGNLLRYYIFRCDGILNVAEPVIEEDYEELLLSATALLVAGGGGGGRGLSAGGGGAGGVLEIEDIPIEPNTEYVVTVGKGGIGSGNENTQGNNGTNSSILSYTSFGGGGGGSSSENAKNGRQGGSGGGGAFDDNGIGGSRNGPIAQMARNGGNAGRRGSSNVRAGGGGGGAGNNGGVGQVSTGFVPGDGGSGVSISFIEPIAPDNLINAFGGGGGATSRNSGGQSRFSEGGAFSNLTLGGDGNDGGTGKNGRPNTGSGGGAGSQRGGSGSNGIVVVMVTYRILPVEYLYFEGALSQDQKTVGLSWATAKEWESSHFEIMRSFDNVDSWEKVGEVEAAGYSESPMEYSFEDNDNFTPFNMAYYQLRQLDFDESSHLSKVIGIQLPVNSDQTVTWRVYPNPVSNQNAQLTILEQGGHSGETVYATLFYPLGRSIQFTGNTISELSEQLNNALKNGGRGVYILNLLWGNENQQLKVLKN</sequence>
<feature type="chain" id="PRO_5037233027" description="Glycine-rich domain-containing protein" evidence="2">
    <location>
        <begin position="21"/>
        <end position="747"/>
    </location>
</feature>
<comment type="caution">
    <text evidence="4">The sequence shown here is derived from an EMBL/GenBank/DDBJ whole genome shotgun (WGS) entry which is preliminary data.</text>
</comment>
<feature type="domain" description="Glycine-rich" evidence="3">
    <location>
        <begin position="305"/>
        <end position="548"/>
    </location>
</feature>
<evidence type="ECO:0000256" key="2">
    <source>
        <dbReference type="SAM" id="SignalP"/>
    </source>
</evidence>
<evidence type="ECO:0000313" key="4">
    <source>
        <dbReference type="EMBL" id="MBW3469204.1"/>
    </source>
</evidence>
<feature type="signal peptide" evidence="2">
    <location>
        <begin position="1"/>
        <end position="20"/>
    </location>
</feature>
<feature type="compositionally biased region" description="Gly residues" evidence="1">
    <location>
        <begin position="510"/>
        <end position="520"/>
    </location>
</feature>
<accession>A0A951IZM8</accession>
<dbReference type="EMBL" id="RPHB01000007">
    <property type="protein sequence ID" value="MBW3469204.1"/>
    <property type="molecule type" value="Genomic_DNA"/>
</dbReference>
<evidence type="ECO:0000256" key="1">
    <source>
        <dbReference type="SAM" id="MobiDB-lite"/>
    </source>
</evidence>
<protein>
    <recommendedName>
        <fullName evidence="3">Glycine-rich domain-containing protein</fullName>
    </recommendedName>
</protein>
<evidence type="ECO:0000313" key="5">
    <source>
        <dbReference type="Proteomes" id="UP000727490"/>
    </source>
</evidence>
<organism evidence="4 5">
    <name type="scientific">Arthrospiribacter ruber</name>
    <dbReference type="NCBI Taxonomy" id="2487934"/>
    <lineage>
        <taxon>Bacteria</taxon>
        <taxon>Pseudomonadati</taxon>
        <taxon>Bacteroidota</taxon>
        <taxon>Cytophagia</taxon>
        <taxon>Cytophagales</taxon>
        <taxon>Cyclobacteriaceae</taxon>
        <taxon>Arthrospiribacter</taxon>
    </lineage>
</organism>
<feature type="compositionally biased region" description="Polar residues" evidence="1">
    <location>
        <begin position="488"/>
        <end position="498"/>
    </location>
</feature>
<dbReference type="Pfam" id="PF21722">
    <property type="entry name" value="Gly_rich_2"/>
    <property type="match status" value="1"/>
</dbReference>
<feature type="compositionally biased region" description="Gly residues" evidence="1">
    <location>
        <begin position="392"/>
        <end position="411"/>
    </location>
</feature>
<evidence type="ECO:0000259" key="3">
    <source>
        <dbReference type="Pfam" id="PF21722"/>
    </source>
</evidence>
<feature type="compositionally biased region" description="Low complexity" evidence="1">
    <location>
        <begin position="419"/>
        <end position="434"/>
    </location>
</feature>
<feature type="compositionally biased region" description="Gly residues" evidence="1">
    <location>
        <begin position="527"/>
        <end position="538"/>
    </location>
</feature>
<gene>
    <name evidence="4" type="ORF">EGN73_15495</name>
</gene>
<reference evidence="4 5" key="1">
    <citation type="journal article" date="2020" name="Syst. Appl. Microbiol.">
        <title>Arthrospiribacter ruber gen. nov., sp. nov., a novel bacterium isolated from Arthrospira cultures.</title>
        <authorList>
            <person name="Waleron M."/>
            <person name="Misztak A."/>
            <person name="Waleron M.M."/>
            <person name="Furmaniak M."/>
            <person name="Mrozik A."/>
            <person name="Waleron K."/>
        </authorList>
    </citation>
    <scope>NUCLEOTIDE SEQUENCE [LARGE SCALE GENOMIC DNA]</scope>
    <source>
        <strain evidence="4 5">DPMB0001</strain>
    </source>
</reference>